<dbReference type="RefSeq" id="WP_090191843.1">
    <property type="nucleotide sequence ID" value="NZ_FOTF01000037.1"/>
</dbReference>
<proteinExistence type="predicted"/>
<accession>A0A1I4JGM9</accession>
<gene>
    <name evidence="2" type="ORF">SAMN04488004_1374</name>
</gene>
<organism evidence="2 3">
    <name type="scientific">Loktanella salsilacus</name>
    <dbReference type="NCBI Taxonomy" id="195913"/>
    <lineage>
        <taxon>Bacteria</taxon>
        <taxon>Pseudomonadati</taxon>
        <taxon>Pseudomonadota</taxon>
        <taxon>Alphaproteobacteria</taxon>
        <taxon>Rhodobacterales</taxon>
        <taxon>Roseobacteraceae</taxon>
        <taxon>Loktanella</taxon>
    </lineage>
</organism>
<feature type="domain" description="Protein NO VEIN C-terminal" evidence="1">
    <location>
        <begin position="226"/>
        <end position="306"/>
    </location>
</feature>
<reference evidence="2 3" key="1">
    <citation type="submission" date="2016-10" db="EMBL/GenBank/DDBJ databases">
        <authorList>
            <person name="de Groot N.N."/>
        </authorList>
    </citation>
    <scope>NUCLEOTIDE SEQUENCE [LARGE SCALE GENOMIC DNA]</scope>
    <source>
        <strain evidence="2 3">DSM 16199</strain>
    </source>
</reference>
<dbReference type="STRING" id="195913.SAMN04488004_1374"/>
<keyword evidence="3" id="KW-1185">Reference proteome</keyword>
<dbReference type="Proteomes" id="UP000199550">
    <property type="component" value="Unassembled WGS sequence"/>
</dbReference>
<dbReference type="EMBL" id="FOTF01000037">
    <property type="protein sequence ID" value="SFL65421.1"/>
    <property type="molecule type" value="Genomic_DNA"/>
</dbReference>
<evidence type="ECO:0000313" key="2">
    <source>
        <dbReference type="EMBL" id="SFL65421.1"/>
    </source>
</evidence>
<protein>
    <recommendedName>
        <fullName evidence="1">Protein NO VEIN C-terminal domain-containing protein</fullName>
    </recommendedName>
</protein>
<evidence type="ECO:0000313" key="3">
    <source>
        <dbReference type="Proteomes" id="UP000199550"/>
    </source>
</evidence>
<dbReference type="InterPro" id="IPR024975">
    <property type="entry name" value="NOV_C"/>
</dbReference>
<sequence>MALSYSKICFVKTAWSEEYQGQDVFGRHEHIKKYRDGHERFNFKPGPDGKFYGYIPPHKTPDDAKGWLVIFVAASTNDNGRTFGPLLPVGWFENAEFVSQQERPEYKIDKQFPASLDETKYLYSVVSEHAFLIPNELRHMPLPEQHGRKLGMASKVDVRSSDPKTRSEQWRLDYAKYAEDLLKKLRPREGTTLISTHKKAIDANVKAEDPSNRGYASSEHRRAVEKAAEAFAKKTFHADFHIKDVTNENLGYDFHLKRRKGNCEIFLEIKGTSGSKPMFYLTRNELRCLAANRSRFHLFLVTNALSSDLQGELFTACRVEACFDLEPLSYQAIPKRAPIP</sequence>
<evidence type="ECO:0000259" key="1">
    <source>
        <dbReference type="Pfam" id="PF13020"/>
    </source>
</evidence>
<name>A0A1I4JGM9_9RHOB</name>
<dbReference type="AlphaFoldDB" id="A0A1I4JGM9"/>
<dbReference type="Pfam" id="PF13020">
    <property type="entry name" value="NOV_C"/>
    <property type="match status" value="1"/>
</dbReference>
<dbReference type="OrthoDB" id="9795554at2"/>